<comment type="caution">
    <text evidence="9">The sequence shown here is derived from an EMBL/GenBank/DDBJ whole genome shotgun (WGS) entry which is preliminary data.</text>
</comment>
<feature type="domain" description="RecJ OB" evidence="8">
    <location>
        <begin position="452"/>
        <end position="557"/>
    </location>
</feature>
<evidence type="ECO:0000256" key="2">
    <source>
        <dbReference type="ARBA" id="ARBA00019841"/>
    </source>
</evidence>
<evidence type="ECO:0000259" key="8">
    <source>
        <dbReference type="Pfam" id="PF17768"/>
    </source>
</evidence>
<dbReference type="GO" id="GO:0006310">
    <property type="term" value="P:DNA recombination"/>
    <property type="evidence" value="ECO:0007669"/>
    <property type="project" value="InterPro"/>
</dbReference>
<feature type="domain" description="DDH" evidence="6">
    <location>
        <begin position="78"/>
        <end position="227"/>
    </location>
</feature>
<dbReference type="Gene3D" id="3.90.1640.30">
    <property type="match status" value="1"/>
</dbReference>
<keyword evidence="3" id="KW-0540">Nuclease</keyword>
<keyword evidence="4" id="KW-0378">Hydrolase</keyword>
<dbReference type="EMBL" id="DTHJ01000068">
    <property type="protein sequence ID" value="HHS62634.1"/>
    <property type="molecule type" value="Genomic_DNA"/>
</dbReference>
<keyword evidence="5 9" id="KW-0269">Exonuclease</keyword>
<name>A0A7C6AFD5_UNCW3</name>
<dbReference type="GO" id="GO:0003676">
    <property type="term" value="F:nucleic acid binding"/>
    <property type="evidence" value="ECO:0007669"/>
    <property type="project" value="InterPro"/>
</dbReference>
<dbReference type="InterPro" id="IPR004610">
    <property type="entry name" value="RecJ"/>
</dbReference>
<dbReference type="GO" id="GO:0006281">
    <property type="term" value="P:DNA repair"/>
    <property type="evidence" value="ECO:0007669"/>
    <property type="project" value="InterPro"/>
</dbReference>
<dbReference type="PANTHER" id="PTHR30255">
    <property type="entry name" value="SINGLE-STRANDED-DNA-SPECIFIC EXONUCLEASE RECJ"/>
    <property type="match status" value="1"/>
</dbReference>
<dbReference type="Gene3D" id="3.10.310.30">
    <property type="match status" value="1"/>
</dbReference>
<evidence type="ECO:0000259" key="6">
    <source>
        <dbReference type="Pfam" id="PF01368"/>
    </source>
</evidence>
<organism evidence="9">
    <name type="scientific">candidate division WOR-3 bacterium</name>
    <dbReference type="NCBI Taxonomy" id="2052148"/>
    <lineage>
        <taxon>Bacteria</taxon>
        <taxon>Bacteria division WOR-3</taxon>
    </lineage>
</organism>
<dbReference type="PANTHER" id="PTHR30255:SF2">
    <property type="entry name" value="SINGLE-STRANDED-DNA-SPECIFIC EXONUCLEASE RECJ"/>
    <property type="match status" value="1"/>
</dbReference>
<dbReference type="AlphaFoldDB" id="A0A7C6AFD5"/>
<sequence>MSKWISKHKGELSADLIIRGKKIPGVIVQILKNRGYKTPEEIVSFFAPSSNDLHNPFLISDMEKAVARIIKAIEKKEKILIHGDYDTDGITGISLLYRNLKKFGLEIEYYIPHRIIEGYGVSRSGIDCAVEKGCPLVITVDCGITAFEEIFYAKSKNIDVIVCDHHNPKTELPDAYALLNPKLPHCNYPFKELAGVGVAFKLLQAIYNKLGIDENELFADLDLVALGSVVDVVPLVGENRYLVKSGLKRISKSKKPGIQALINVAGLKGELTAYHLGFIIGPRINACGRLHDAKSAIELLITDDYFRALEIARELSADNQKRQQIEDEILNEAIAIIEENKLYERRVIAVGKEDWHEGVIGIVASRIVEEYAKPALIFTLKQDTAKGSARSVSGFDIAGALNFCADLLLKFGGHKQAAGLELLRKNFDLFVEKINQYAQNFDEEIFTKKHYYDMKLDFKDITEDVVYFLKYFEPTGMENPQPVFLGENLEVVGIPIVVGNEHLRFSLRKEKIVFPAIAFYHADKILNMVPGKTRIDCLFTIFEDSLVGKKKVVLRVKELKNVEVD</sequence>
<dbReference type="InterPro" id="IPR001667">
    <property type="entry name" value="DDH_dom"/>
</dbReference>
<evidence type="ECO:0000256" key="5">
    <source>
        <dbReference type="ARBA" id="ARBA00022839"/>
    </source>
</evidence>
<dbReference type="InterPro" id="IPR038763">
    <property type="entry name" value="DHH_sf"/>
</dbReference>
<feature type="domain" description="DHHA1" evidence="7">
    <location>
        <begin position="348"/>
        <end position="439"/>
    </location>
</feature>
<evidence type="ECO:0000313" key="9">
    <source>
        <dbReference type="EMBL" id="HHS62634.1"/>
    </source>
</evidence>
<evidence type="ECO:0000259" key="7">
    <source>
        <dbReference type="Pfam" id="PF02272"/>
    </source>
</evidence>
<dbReference type="SUPFAM" id="SSF64182">
    <property type="entry name" value="DHH phosphoesterases"/>
    <property type="match status" value="1"/>
</dbReference>
<proteinExistence type="inferred from homology"/>
<comment type="similarity">
    <text evidence="1">Belongs to the RecJ family.</text>
</comment>
<evidence type="ECO:0000256" key="3">
    <source>
        <dbReference type="ARBA" id="ARBA00022722"/>
    </source>
</evidence>
<dbReference type="GO" id="GO:0008409">
    <property type="term" value="F:5'-3' exonuclease activity"/>
    <property type="evidence" value="ECO:0007669"/>
    <property type="project" value="InterPro"/>
</dbReference>
<reference evidence="9" key="1">
    <citation type="journal article" date="2020" name="mSystems">
        <title>Genome- and Community-Level Interaction Insights into Carbon Utilization and Element Cycling Functions of Hydrothermarchaeota in Hydrothermal Sediment.</title>
        <authorList>
            <person name="Zhou Z."/>
            <person name="Liu Y."/>
            <person name="Xu W."/>
            <person name="Pan J."/>
            <person name="Luo Z.H."/>
            <person name="Li M."/>
        </authorList>
    </citation>
    <scope>NUCLEOTIDE SEQUENCE [LARGE SCALE GENOMIC DNA]</scope>
    <source>
        <strain evidence="9">SpSt-783</strain>
    </source>
</reference>
<dbReference type="InterPro" id="IPR003156">
    <property type="entry name" value="DHHA1_dom"/>
</dbReference>
<dbReference type="InterPro" id="IPR051673">
    <property type="entry name" value="SSDNA_exonuclease_RecJ"/>
</dbReference>
<protein>
    <recommendedName>
        <fullName evidence="2">Single-stranded-DNA-specific exonuclease RecJ</fullName>
    </recommendedName>
</protein>
<dbReference type="InterPro" id="IPR041122">
    <property type="entry name" value="RecJ_OB"/>
</dbReference>
<evidence type="ECO:0000256" key="1">
    <source>
        <dbReference type="ARBA" id="ARBA00005915"/>
    </source>
</evidence>
<gene>
    <name evidence="9" type="primary">recJ</name>
    <name evidence="9" type="ORF">ENV70_03320</name>
</gene>
<dbReference type="NCBIfam" id="TIGR00644">
    <property type="entry name" value="recJ"/>
    <property type="match status" value="1"/>
</dbReference>
<dbReference type="Pfam" id="PF02272">
    <property type="entry name" value="DHHA1"/>
    <property type="match status" value="1"/>
</dbReference>
<dbReference type="Pfam" id="PF01368">
    <property type="entry name" value="DHH"/>
    <property type="match status" value="1"/>
</dbReference>
<evidence type="ECO:0000256" key="4">
    <source>
        <dbReference type="ARBA" id="ARBA00022801"/>
    </source>
</evidence>
<dbReference type="Pfam" id="PF17768">
    <property type="entry name" value="RecJ_OB"/>
    <property type="match status" value="1"/>
</dbReference>
<accession>A0A7C6AFD5</accession>